<accession>A0A1V6PFI6</accession>
<comment type="caution">
    <text evidence="2">The sequence shown here is derived from an EMBL/GenBank/DDBJ whole genome shotgun (WGS) entry which is preliminary data.</text>
</comment>
<feature type="region of interest" description="Disordered" evidence="1">
    <location>
        <begin position="1"/>
        <end position="67"/>
    </location>
</feature>
<protein>
    <submittedName>
        <fullName evidence="2">Uncharacterized protein</fullName>
    </submittedName>
</protein>
<evidence type="ECO:0000313" key="2">
    <source>
        <dbReference type="EMBL" id="OQD75775.1"/>
    </source>
</evidence>
<dbReference type="OrthoDB" id="10530612at2759"/>
<sequence length="219" mass="23720">MASSAIGMSNATFAPSNSASQARKAPRSAPPAKGGSRKGSFKPKVGKDASQGAVKAPAGEQKKTGKASTVVSTAIPLSGWSRYPSGGQHLSLGLFRYYGFTLWLRVLWLHKSNTNVLTTDEKNTLNILSDEEFFVRSHIAQYLANMGNFTHGGDNFYFLKFNAPPGSFDADDMVVKEVWFEVGGNGPGHVTESEFWHYAQLPAPGVYTSFVCNEANNFL</sequence>
<dbReference type="AlphaFoldDB" id="A0A1V6PFI6"/>
<organism evidence="2 3">
    <name type="scientific">Penicillium decumbens</name>
    <dbReference type="NCBI Taxonomy" id="69771"/>
    <lineage>
        <taxon>Eukaryota</taxon>
        <taxon>Fungi</taxon>
        <taxon>Dikarya</taxon>
        <taxon>Ascomycota</taxon>
        <taxon>Pezizomycotina</taxon>
        <taxon>Eurotiomycetes</taxon>
        <taxon>Eurotiomycetidae</taxon>
        <taxon>Eurotiales</taxon>
        <taxon>Aspergillaceae</taxon>
        <taxon>Penicillium</taxon>
    </lineage>
</organism>
<reference evidence="3" key="1">
    <citation type="journal article" date="2017" name="Nat. Microbiol.">
        <title>Global analysis of biosynthetic gene clusters reveals vast potential of secondary metabolite production in Penicillium species.</title>
        <authorList>
            <person name="Nielsen J.C."/>
            <person name="Grijseels S."/>
            <person name="Prigent S."/>
            <person name="Ji B."/>
            <person name="Dainat J."/>
            <person name="Nielsen K.F."/>
            <person name="Frisvad J.C."/>
            <person name="Workman M."/>
            <person name="Nielsen J."/>
        </authorList>
    </citation>
    <scope>NUCLEOTIDE SEQUENCE [LARGE SCALE GENOMIC DNA]</scope>
    <source>
        <strain evidence="3">IBT 11843</strain>
    </source>
</reference>
<feature type="compositionally biased region" description="Polar residues" evidence="1">
    <location>
        <begin position="1"/>
        <end position="17"/>
    </location>
</feature>
<evidence type="ECO:0000256" key="1">
    <source>
        <dbReference type="SAM" id="MobiDB-lite"/>
    </source>
</evidence>
<proteinExistence type="predicted"/>
<dbReference type="Proteomes" id="UP000191522">
    <property type="component" value="Unassembled WGS sequence"/>
</dbReference>
<gene>
    <name evidence="2" type="ORF">PENDEC_c006G04645</name>
</gene>
<name>A0A1V6PFI6_PENDC</name>
<dbReference type="EMBL" id="MDYL01000006">
    <property type="protein sequence ID" value="OQD75775.1"/>
    <property type="molecule type" value="Genomic_DNA"/>
</dbReference>
<evidence type="ECO:0000313" key="3">
    <source>
        <dbReference type="Proteomes" id="UP000191522"/>
    </source>
</evidence>
<keyword evidence="3" id="KW-1185">Reference proteome</keyword>